<dbReference type="Pfam" id="PF22893">
    <property type="entry name" value="ULD_2"/>
    <property type="match status" value="1"/>
</dbReference>
<comment type="caution">
    <text evidence="3">The sequence shown here is derived from an EMBL/GenBank/DDBJ whole genome shotgun (WGS) entry which is preliminary data.</text>
</comment>
<reference evidence="3" key="1">
    <citation type="submission" date="2020-05" db="EMBL/GenBank/DDBJ databases">
        <title>Mycena genomes resolve the evolution of fungal bioluminescence.</title>
        <authorList>
            <person name="Tsai I.J."/>
        </authorList>
    </citation>
    <scope>NUCLEOTIDE SEQUENCE</scope>
    <source>
        <strain evidence="3">CCC161011</strain>
    </source>
</reference>
<dbReference type="InterPro" id="IPR054464">
    <property type="entry name" value="ULD_fung"/>
</dbReference>
<protein>
    <recommendedName>
        <fullName evidence="2">Ubiquitin-like domain-containing protein</fullName>
    </recommendedName>
</protein>
<feature type="domain" description="Ubiquitin-like" evidence="2">
    <location>
        <begin position="217"/>
        <end position="297"/>
    </location>
</feature>
<evidence type="ECO:0000313" key="3">
    <source>
        <dbReference type="EMBL" id="KAF7333473.1"/>
    </source>
</evidence>
<keyword evidence="4" id="KW-1185">Reference proteome</keyword>
<feature type="region of interest" description="Disordered" evidence="1">
    <location>
        <begin position="393"/>
        <end position="433"/>
    </location>
</feature>
<organism evidence="3 4">
    <name type="scientific">Mycena venus</name>
    <dbReference type="NCBI Taxonomy" id="2733690"/>
    <lineage>
        <taxon>Eukaryota</taxon>
        <taxon>Fungi</taxon>
        <taxon>Dikarya</taxon>
        <taxon>Basidiomycota</taxon>
        <taxon>Agaricomycotina</taxon>
        <taxon>Agaricomycetes</taxon>
        <taxon>Agaricomycetidae</taxon>
        <taxon>Agaricales</taxon>
        <taxon>Marasmiineae</taxon>
        <taxon>Mycenaceae</taxon>
        <taxon>Mycena</taxon>
    </lineage>
</organism>
<feature type="compositionally biased region" description="Polar residues" evidence="1">
    <location>
        <begin position="416"/>
        <end position="426"/>
    </location>
</feature>
<evidence type="ECO:0000313" key="4">
    <source>
        <dbReference type="Proteomes" id="UP000620124"/>
    </source>
</evidence>
<dbReference type="Proteomes" id="UP000620124">
    <property type="component" value="Unassembled WGS sequence"/>
</dbReference>
<dbReference type="EMBL" id="JACAZI010000029">
    <property type="protein sequence ID" value="KAF7333473.1"/>
    <property type="molecule type" value="Genomic_DNA"/>
</dbReference>
<dbReference type="AlphaFoldDB" id="A0A8H6X362"/>
<evidence type="ECO:0000256" key="1">
    <source>
        <dbReference type="SAM" id="MobiDB-lite"/>
    </source>
</evidence>
<dbReference type="OrthoDB" id="3039023at2759"/>
<evidence type="ECO:0000259" key="2">
    <source>
        <dbReference type="Pfam" id="PF22893"/>
    </source>
</evidence>
<accession>A0A8H6X362</accession>
<gene>
    <name evidence="3" type="ORF">MVEN_02363500</name>
</gene>
<sequence length="461" mass="51294">MPVVAAAFTYGSFGDILDTARLAKRIIDVLRNGGGSVQRQNLISMLKGLCDDMASLATAFNDDLSSPEALALAAKLSAEVASCRLLVQQFSTKLATSRGVLRRILTVVSEERELAEWRTQVSERRDVLHSLVAALNSTQSREINQQLARIGSKVENIQTQVQNIGVDVRNVDLIISTYLSTEASRMGSHIHRLETEMNQRMGEQVMQRTSLHDVSDPVFFVVDPLGRPITIQLVHCDTFNDLDRILKAHLHDRPDAGSRYIQRGDYNIVSQEGVIMSPLQFARKVRPGSRFDMSILKRIASKPAGQKCPNCDHTNPDSADGSWIDCLNPACGGRYQISLQATGTEPEIEELYSPQIIAEQDNQQQAEEKPELFRLLRLVYMTAQSASSLLKQTFQGTNGTRKREVRPEVSRKRSQSESNTCASSKFEQPPPLMQLLGSKSDTVPFSVRISKKIPRSKCRIG</sequence>
<feature type="compositionally biased region" description="Basic and acidic residues" evidence="1">
    <location>
        <begin position="401"/>
        <end position="415"/>
    </location>
</feature>
<proteinExistence type="predicted"/>
<name>A0A8H6X362_9AGAR</name>